<keyword evidence="4 9" id="KW-0378">Hydrolase</keyword>
<dbReference type="Gene3D" id="3.40.50.300">
    <property type="entry name" value="P-loop containing nucleotide triphosphate hydrolases"/>
    <property type="match status" value="2"/>
</dbReference>
<evidence type="ECO:0000256" key="7">
    <source>
        <dbReference type="PROSITE-ProRule" id="PRU00047"/>
    </source>
</evidence>
<feature type="compositionally biased region" description="Polar residues" evidence="10">
    <location>
        <begin position="85"/>
        <end position="100"/>
    </location>
</feature>
<feature type="compositionally biased region" description="Polar residues" evidence="10">
    <location>
        <begin position="55"/>
        <end position="64"/>
    </location>
</feature>
<evidence type="ECO:0000256" key="6">
    <source>
        <dbReference type="ARBA" id="ARBA00022840"/>
    </source>
</evidence>
<evidence type="ECO:0000256" key="10">
    <source>
        <dbReference type="SAM" id="MobiDB-lite"/>
    </source>
</evidence>
<dbReference type="PROSITE" id="PS50158">
    <property type="entry name" value="ZF_CCHC"/>
    <property type="match status" value="3"/>
</dbReference>
<dbReference type="InterPro" id="IPR027417">
    <property type="entry name" value="P-loop_NTPase"/>
</dbReference>
<feature type="domain" description="CCHC-type" evidence="11">
    <location>
        <begin position="132"/>
        <end position="147"/>
    </location>
</feature>
<dbReference type="KEGG" id="goe:100904699"/>
<keyword evidence="7" id="KW-0863">Zinc-finger</keyword>
<sequence length="704" mass="77167">MRGRLGAGKASSTTTSGQQTLTVTDDNSYWDSGQCPSSGLQSSSSDTPRDGTENGLPQSSADNQTPTDDSDDWAPPPSDSDAFSEPQSNGDFFDTTNQGNSYENSVSGRGCIHCKGPHPPSECPSRPKSGNCFCCRESGHMVNECPSRNGQRQRPDSRQCHKCGRTGHIAEYCSQSASERSSGNCANCGGRGHSAMQCPSPALTAGRGDGFHYENGSSGEAQGGFQSARAGNQAPVDAVCRSCQETGHFFHNCPKRVGAKDEAPSTGPYCPVIETTEEEAVNRNKTGINFDQYDKIDVTVSNSRGQETKEYETKKLDRFQDGNLDARLIEMIERLGFEKPTPVQRYSLPILADGKDLMACAQTGSGKTAAFVLPMVNMLIRQNCSFERNTRPQKPFALVLTPTRELTVQITKDAQAYCVRTDIAVKECYGGTGRMTQAKNIARGCHLLVGTTGRVLDFLNDGIICLSRLRYLVLDEADRMLDFGFQNAVDEIMQHPSRNRNSTIQTLMFSATFSTSVQDLARKYLREDFVKLDVGVVGAVNSDVSQSVLEVPKAEKKLRLLDLIREEIDRDAKTRILVFVETKRDCDFIAMFLSSSKIKATSIHGDRLQDQREKALKDFQEGDCPVLVATSVAARGLDISGVSHVINYDLPTEIDEYVHRVGRTGRVGNKGRATSFFDSFRDNAIRDDLRRSILDGGSEPPDFL</sequence>
<evidence type="ECO:0000313" key="16">
    <source>
        <dbReference type="RefSeq" id="XP_018494063.1"/>
    </source>
</evidence>
<dbReference type="GO" id="GO:0003676">
    <property type="term" value="F:nucleic acid binding"/>
    <property type="evidence" value="ECO:0007669"/>
    <property type="project" value="InterPro"/>
</dbReference>
<dbReference type="Gene3D" id="4.10.60.10">
    <property type="entry name" value="Zinc finger, CCHC-type"/>
    <property type="match status" value="2"/>
</dbReference>
<keyword evidence="5 9" id="KW-0347">Helicase</keyword>
<feature type="compositionally biased region" description="Low complexity" evidence="10">
    <location>
        <begin position="7"/>
        <end position="22"/>
    </location>
</feature>
<comment type="similarity">
    <text evidence="1">Belongs to the DEAD box helicase family. DDX4/VASA subfamily.</text>
</comment>
<dbReference type="InterPro" id="IPR011545">
    <property type="entry name" value="DEAD/DEAH_box_helicase_dom"/>
</dbReference>
<dbReference type="GO" id="GO:0016787">
    <property type="term" value="F:hydrolase activity"/>
    <property type="evidence" value="ECO:0007669"/>
    <property type="project" value="UniProtKB-KW"/>
</dbReference>
<dbReference type="Pfam" id="PF00270">
    <property type="entry name" value="DEAD"/>
    <property type="match status" value="1"/>
</dbReference>
<dbReference type="InterPro" id="IPR000629">
    <property type="entry name" value="RNA-helicase_DEAD-box_CS"/>
</dbReference>
<dbReference type="AlphaFoldDB" id="A0AAJ7L2V3"/>
<feature type="short sequence motif" description="Q motif" evidence="8">
    <location>
        <begin position="317"/>
        <end position="345"/>
    </location>
</feature>
<dbReference type="GO" id="GO:0008270">
    <property type="term" value="F:zinc ion binding"/>
    <property type="evidence" value="ECO:0007669"/>
    <property type="project" value="UniProtKB-KW"/>
</dbReference>
<accession>A0AAJ7L2V3</accession>
<keyword evidence="3 9" id="KW-0547">Nucleotide-binding</keyword>
<evidence type="ECO:0000259" key="13">
    <source>
        <dbReference type="PROSITE" id="PS51194"/>
    </source>
</evidence>
<dbReference type="InterPro" id="IPR001650">
    <property type="entry name" value="Helicase_C-like"/>
</dbReference>
<evidence type="ECO:0000256" key="9">
    <source>
        <dbReference type="RuleBase" id="RU000492"/>
    </source>
</evidence>
<dbReference type="Proteomes" id="UP000694867">
    <property type="component" value="Unplaced"/>
</dbReference>
<evidence type="ECO:0000256" key="2">
    <source>
        <dbReference type="ARBA" id="ARBA00012552"/>
    </source>
</evidence>
<evidence type="ECO:0000313" key="15">
    <source>
        <dbReference type="Proteomes" id="UP000694867"/>
    </source>
</evidence>
<proteinExistence type="inferred from homology"/>
<evidence type="ECO:0000256" key="8">
    <source>
        <dbReference type="PROSITE-ProRule" id="PRU00552"/>
    </source>
</evidence>
<feature type="domain" description="CCHC-type" evidence="11">
    <location>
        <begin position="185"/>
        <end position="200"/>
    </location>
</feature>
<evidence type="ECO:0000256" key="5">
    <source>
        <dbReference type="ARBA" id="ARBA00022806"/>
    </source>
</evidence>
<dbReference type="FunFam" id="3.40.50.300:FF:000008">
    <property type="entry name" value="ATP-dependent RNA helicase RhlB"/>
    <property type="match status" value="1"/>
</dbReference>
<dbReference type="RefSeq" id="XP_018494063.1">
    <property type="nucleotide sequence ID" value="XM_018638547.1"/>
</dbReference>
<dbReference type="SUPFAM" id="SSF52540">
    <property type="entry name" value="P-loop containing nucleoside triphosphate hydrolases"/>
    <property type="match status" value="1"/>
</dbReference>
<dbReference type="InterPro" id="IPR036875">
    <property type="entry name" value="Znf_CCHC_sf"/>
</dbReference>
<dbReference type="SUPFAM" id="SSF57756">
    <property type="entry name" value="Retrovirus zinc finger-like domains"/>
    <property type="match status" value="3"/>
</dbReference>
<name>A0AAJ7L2V3_9ACAR</name>
<dbReference type="PROSITE" id="PS51192">
    <property type="entry name" value="HELICASE_ATP_BIND_1"/>
    <property type="match status" value="1"/>
</dbReference>
<dbReference type="CDD" id="cd18787">
    <property type="entry name" value="SF2_C_DEAD"/>
    <property type="match status" value="1"/>
</dbReference>
<dbReference type="PROSITE" id="PS00039">
    <property type="entry name" value="DEAD_ATP_HELICASE"/>
    <property type="match status" value="1"/>
</dbReference>
<dbReference type="PROSITE" id="PS51195">
    <property type="entry name" value="Q_MOTIF"/>
    <property type="match status" value="1"/>
</dbReference>
<evidence type="ECO:0000256" key="3">
    <source>
        <dbReference type="ARBA" id="ARBA00022741"/>
    </source>
</evidence>
<feature type="domain" description="CCHC-type" evidence="11">
    <location>
        <begin position="160"/>
        <end position="175"/>
    </location>
</feature>
<dbReference type="GO" id="GO:0005524">
    <property type="term" value="F:ATP binding"/>
    <property type="evidence" value="ECO:0007669"/>
    <property type="project" value="UniProtKB-KW"/>
</dbReference>
<dbReference type="PROSITE" id="PS51194">
    <property type="entry name" value="HELICASE_CTER"/>
    <property type="match status" value="1"/>
</dbReference>
<feature type="compositionally biased region" description="Low complexity" evidence="10">
    <location>
        <begin position="32"/>
        <end position="45"/>
    </location>
</feature>
<dbReference type="SMART" id="SM00487">
    <property type="entry name" value="DEXDc"/>
    <property type="match status" value="1"/>
</dbReference>
<gene>
    <name evidence="16" type="primary">LOC100904699</name>
</gene>
<dbReference type="InterPro" id="IPR014014">
    <property type="entry name" value="RNA_helicase_DEAD_Q_motif"/>
</dbReference>
<evidence type="ECO:0000256" key="4">
    <source>
        <dbReference type="ARBA" id="ARBA00022801"/>
    </source>
</evidence>
<dbReference type="SMART" id="SM00490">
    <property type="entry name" value="HELICc"/>
    <property type="match status" value="1"/>
</dbReference>
<feature type="domain" description="Helicase C-terminal" evidence="13">
    <location>
        <begin position="556"/>
        <end position="704"/>
    </location>
</feature>
<dbReference type="GeneID" id="100904699"/>
<keyword evidence="7" id="KW-0479">Metal-binding</keyword>
<dbReference type="GO" id="GO:0003724">
    <property type="term" value="F:RNA helicase activity"/>
    <property type="evidence" value="ECO:0007669"/>
    <property type="project" value="UniProtKB-EC"/>
</dbReference>
<keyword evidence="15" id="KW-1185">Reference proteome</keyword>
<evidence type="ECO:0000259" key="14">
    <source>
        <dbReference type="PROSITE" id="PS51195"/>
    </source>
</evidence>
<feature type="domain" description="Helicase ATP-binding" evidence="12">
    <location>
        <begin position="348"/>
        <end position="531"/>
    </location>
</feature>
<dbReference type="SMART" id="SM00343">
    <property type="entry name" value="ZnF_C2HC"/>
    <property type="match status" value="4"/>
</dbReference>
<evidence type="ECO:0000256" key="1">
    <source>
        <dbReference type="ARBA" id="ARBA00010132"/>
    </source>
</evidence>
<dbReference type="InterPro" id="IPR014001">
    <property type="entry name" value="Helicase_ATP-bd"/>
</dbReference>
<evidence type="ECO:0000259" key="11">
    <source>
        <dbReference type="PROSITE" id="PS50158"/>
    </source>
</evidence>
<evidence type="ECO:0000259" key="12">
    <source>
        <dbReference type="PROSITE" id="PS51192"/>
    </source>
</evidence>
<dbReference type="Pfam" id="PF00271">
    <property type="entry name" value="Helicase_C"/>
    <property type="match status" value="1"/>
</dbReference>
<feature type="region of interest" description="Disordered" evidence="10">
    <location>
        <begin position="1"/>
        <end position="100"/>
    </location>
</feature>
<keyword evidence="6 9" id="KW-0067">ATP-binding</keyword>
<feature type="domain" description="DEAD-box RNA helicase Q" evidence="14">
    <location>
        <begin position="317"/>
        <end position="345"/>
    </location>
</feature>
<dbReference type="InterPro" id="IPR001878">
    <property type="entry name" value="Znf_CCHC"/>
</dbReference>
<dbReference type="EC" id="3.6.4.13" evidence="2"/>
<dbReference type="PANTHER" id="PTHR47958">
    <property type="entry name" value="ATP-DEPENDENT RNA HELICASE DBP3"/>
    <property type="match status" value="1"/>
</dbReference>
<organism evidence="15 16">
    <name type="scientific">Galendromus occidentalis</name>
    <name type="common">western predatory mite</name>
    <dbReference type="NCBI Taxonomy" id="34638"/>
    <lineage>
        <taxon>Eukaryota</taxon>
        <taxon>Metazoa</taxon>
        <taxon>Ecdysozoa</taxon>
        <taxon>Arthropoda</taxon>
        <taxon>Chelicerata</taxon>
        <taxon>Arachnida</taxon>
        <taxon>Acari</taxon>
        <taxon>Parasitiformes</taxon>
        <taxon>Mesostigmata</taxon>
        <taxon>Gamasina</taxon>
        <taxon>Phytoseioidea</taxon>
        <taxon>Phytoseiidae</taxon>
        <taxon>Typhlodrominae</taxon>
        <taxon>Galendromus</taxon>
    </lineage>
</organism>
<reference evidence="16" key="1">
    <citation type="submission" date="2025-08" db="UniProtKB">
        <authorList>
            <consortium name="RefSeq"/>
        </authorList>
    </citation>
    <scope>IDENTIFICATION</scope>
</reference>
<keyword evidence="7" id="KW-0862">Zinc</keyword>
<protein>
    <recommendedName>
        <fullName evidence="2">RNA helicase</fullName>
        <ecNumber evidence="2">3.6.4.13</ecNumber>
    </recommendedName>
</protein>